<keyword evidence="2" id="KW-0496">Mitochondrion</keyword>
<keyword evidence="1" id="KW-0812">Transmembrane</keyword>
<protein>
    <submittedName>
        <fullName evidence="2">Uncharacterized protein</fullName>
    </submittedName>
</protein>
<organism evidence="2">
    <name type="scientific">Tricholoma terreum</name>
    <dbReference type="NCBI Taxonomy" id="76328"/>
    <lineage>
        <taxon>Eukaryota</taxon>
        <taxon>Fungi</taxon>
        <taxon>Dikarya</taxon>
        <taxon>Basidiomycota</taxon>
        <taxon>Agaricomycotina</taxon>
        <taxon>Agaricomycetes</taxon>
        <taxon>Agaricomycetidae</taxon>
        <taxon>Agaricales</taxon>
        <taxon>Tricholomatineae</taxon>
        <taxon>Tricholomataceae</taxon>
        <taxon>Tricholoma</taxon>
    </lineage>
</organism>
<reference evidence="2" key="1">
    <citation type="journal article" date="2021" name="Front. Genet.">
        <title>Comparative Mitogenomic Analysis Reveals Dynamics of Intron Within and Between Tricholoma Species and Phylogeny of Basidiomycota.</title>
        <authorList>
            <person name="Huang W."/>
            <person name="Feng H."/>
            <person name="Tu W."/>
            <person name="Xiong C."/>
            <person name="Jin X."/>
            <person name="Li P."/>
            <person name="Wang X."/>
            <person name="Li Q."/>
        </authorList>
    </citation>
    <scope>NUCLEOTIDE SEQUENCE</scope>
</reference>
<gene>
    <name evidence="2" type="primary">orf169</name>
</gene>
<dbReference type="AlphaFoldDB" id="A0A6C0W3P4"/>
<evidence type="ECO:0000313" key="2">
    <source>
        <dbReference type="EMBL" id="QIC20238.1"/>
    </source>
</evidence>
<dbReference type="RefSeq" id="YP_009739394.1">
    <property type="nucleotide sequence ID" value="NC_046500.1"/>
</dbReference>
<feature type="transmembrane region" description="Helical" evidence="1">
    <location>
        <begin position="89"/>
        <end position="118"/>
    </location>
</feature>
<geneLocation type="mitochondrion" evidence="2"/>
<feature type="transmembrane region" description="Helical" evidence="1">
    <location>
        <begin position="139"/>
        <end position="164"/>
    </location>
</feature>
<evidence type="ECO:0000256" key="1">
    <source>
        <dbReference type="SAM" id="Phobius"/>
    </source>
</evidence>
<dbReference type="EMBL" id="MN873036">
    <property type="protein sequence ID" value="QIC20238.1"/>
    <property type="molecule type" value="Genomic_DNA"/>
</dbReference>
<sequence length="169" mass="19686">MWLKIMMEEVHLQIRMMIKKIRVRIRVRIVTAIQKIVAAIQKIVANNNMIQIIKNNIHKYKESFSFAFLLSYLDLNIPNDAEPITQISFGFLILSLIVLSCFTNVIGYLSFVLLIKYYKLGDKYPKFNKILSLFEKSSIMVVVIEGLVGYIFLFAIIIFSFLYLTQAFT</sequence>
<keyword evidence="1" id="KW-0472">Membrane</keyword>
<dbReference type="GeneID" id="44795404"/>
<proteinExistence type="predicted"/>
<name>A0A6C0W3P4_9AGAR</name>
<accession>A0A6C0W3P4</accession>
<keyword evidence="1" id="KW-1133">Transmembrane helix</keyword>